<dbReference type="InterPro" id="IPR011666">
    <property type="entry name" value="DUF1604"/>
</dbReference>
<dbReference type="GO" id="GO:0005634">
    <property type="term" value="C:nucleus"/>
    <property type="evidence" value="ECO:0007669"/>
    <property type="project" value="TreeGrafter"/>
</dbReference>
<dbReference type="Pfam" id="PF07713">
    <property type="entry name" value="DUF1604"/>
    <property type="match status" value="1"/>
</dbReference>
<feature type="compositionally biased region" description="Low complexity" evidence="1">
    <location>
        <begin position="966"/>
        <end position="975"/>
    </location>
</feature>
<feature type="compositionally biased region" description="Basic residues" evidence="1">
    <location>
        <begin position="981"/>
        <end position="993"/>
    </location>
</feature>
<feature type="compositionally biased region" description="Pro residues" evidence="1">
    <location>
        <begin position="1021"/>
        <end position="1032"/>
    </location>
</feature>
<feature type="compositionally biased region" description="Acidic residues" evidence="1">
    <location>
        <begin position="887"/>
        <end position="900"/>
    </location>
</feature>
<evidence type="ECO:0000256" key="1">
    <source>
        <dbReference type="SAM" id="MobiDB-lite"/>
    </source>
</evidence>
<feature type="region of interest" description="Disordered" evidence="1">
    <location>
        <begin position="886"/>
        <end position="924"/>
    </location>
</feature>
<feature type="region of interest" description="Disordered" evidence="1">
    <location>
        <begin position="87"/>
        <end position="129"/>
    </location>
</feature>
<reference evidence="3" key="3">
    <citation type="submission" date="2020-10" db="EMBL/GenBank/DDBJ databases">
        <authorList>
            <person name="Sedaghatjoo S."/>
        </authorList>
    </citation>
    <scope>NUCLEOTIDE SEQUENCE</scope>
    <source>
        <strain evidence="3">AZH3</strain>
    </source>
</reference>
<dbReference type="InterPro" id="IPR000467">
    <property type="entry name" value="G_patch_dom"/>
</dbReference>
<feature type="region of interest" description="Disordered" evidence="1">
    <location>
        <begin position="1062"/>
        <end position="1098"/>
    </location>
</feature>
<feature type="region of interest" description="Disordered" evidence="1">
    <location>
        <begin position="369"/>
        <end position="422"/>
    </location>
</feature>
<feature type="compositionally biased region" description="Low complexity" evidence="1">
    <location>
        <begin position="154"/>
        <end position="175"/>
    </location>
</feature>
<keyword evidence="6" id="KW-1185">Reference proteome</keyword>
<dbReference type="GO" id="GO:0003723">
    <property type="term" value="F:RNA binding"/>
    <property type="evidence" value="ECO:0007669"/>
    <property type="project" value="TreeGrafter"/>
</dbReference>
<feature type="compositionally biased region" description="Basic and acidic residues" evidence="1">
    <location>
        <begin position="909"/>
        <end position="924"/>
    </location>
</feature>
<dbReference type="Proteomes" id="UP000836402">
    <property type="component" value="Unassembled WGS sequence"/>
</dbReference>
<protein>
    <recommendedName>
        <fullName evidence="2">G-patch domain-containing protein</fullName>
    </recommendedName>
</protein>
<dbReference type="PANTHER" id="PTHR13384:SF19">
    <property type="entry name" value="G PATCH DOMAIN-CONTAINING PROTEIN 1"/>
    <property type="match status" value="1"/>
</dbReference>
<evidence type="ECO:0000313" key="6">
    <source>
        <dbReference type="Proteomes" id="UP000836402"/>
    </source>
</evidence>
<sequence>MAASSSAANLRRRLERDGGVLGGSGNIDESFVVIGTPLPALSSTKRDNNELKPVWEQEVRDEQGRQRFHGAFTGGFSAGYYNTVGSKEGWTPSSFKSSRKSRAGPQQQQQQSRQGDARGAGAGAGAAGQRIEDFMDEEDLADLRDARELQGTDSFAGPSSSIPSGAALPSAPSGNSAEYDPILGAFGLGPSTALSSGVGADGRIRPAPESLGTALLRKLGWKEGHGIGPRVTRKRRDELRTLLAPRTAGAGSGSGAVDGSRGKDDGDEAIPSSSRALLYPPPDTPLMRPPTASVDGRGLGWSAPVGLHDAVGQDTSQSFVTAGIANAKNKQRQRGFGISVLEHDSDDEGEMGGNAVYATTDDIQASTLSERKGGHKSGRHSSPEARRSNGKERAHAPKSGDDDEKENTWRDARPMPTGFVRAKTKDGGFLAEQIFPAPELPKDWKPDPAAVWARYAPPIVPDASSGKPRHALGPQDRGELLGELRIPGPPPVISDYLSVKARERLSAAAGSGDAPLPIDGARATHIPLPTERTLEVPKLDSAIARAALQGYMPFANDFPKQERYKLYLRSQAEPRTGSAEQLASALEEELKATVQNSNSGGSSSSRWDSRAPPTALGHDQLRLELQEFFRSAGIFRPSTAIITSRFTSAKEQSQAGGGAAVQGGLYVPSAADRAASAAAAKALSEGGPGASTSVTDVMAHKGDVLVAGDEDPAIAAAAMGMFGVLTRRYKEWYPSKLLCKRFGVPDPHPDYNGPRFGERERNSGGAQGGPPPGGEDGEDRFATGSAKGGGKRSVHDPKQVNALWEQSKRGIMQLARDRGWEAHGSDSMNGGDQSADLSTSAAGPSKSGGKGKPRSLETVGLGDDDTQGQDTLAYVRPPIEVFKAVFDSDDDGEGGDDEVGLESVAKGGVKTEHGAAGDQHEAERELKRRRILNTEAVGDLSEGGVVRFVPRLSLKRKSEDGGGDTSAGDAAANSSVLSSGTKKKAKKDKKKAGGRSGMLTFDLDEGDGADADFSTSRVLPSPSPKKMPPVAPPASQAAATDAASQSGARTAAILGESLETEAKVKAEAQSDEPIALPATSTPPPKPSGSKRARASDYF</sequence>
<dbReference type="EMBL" id="CAJHJG010004013">
    <property type="protein sequence ID" value="CAD6937554.1"/>
    <property type="molecule type" value="Genomic_DNA"/>
</dbReference>
<feature type="domain" description="G-patch" evidence="2">
    <location>
        <begin position="208"/>
        <end position="255"/>
    </location>
</feature>
<name>A0A177UWS2_9BASI</name>
<dbReference type="Proteomes" id="UP000077671">
    <property type="component" value="Unassembled WGS sequence"/>
</dbReference>
<reference evidence="4" key="2">
    <citation type="journal article" date="2019" name="IMA Fungus">
        <title>Genome sequencing and comparison of five Tilletia species to identify candidate genes for the detection of regulated species infecting wheat.</title>
        <authorList>
            <person name="Nguyen H.D.T."/>
            <person name="Sultana T."/>
            <person name="Kesanakurti P."/>
            <person name="Hambleton S."/>
        </authorList>
    </citation>
    <scope>NUCLEOTIDE SEQUENCE</scope>
    <source>
        <strain evidence="4">DAOMC 238032</strain>
    </source>
</reference>
<feature type="compositionally biased region" description="Low complexity" evidence="1">
    <location>
        <begin position="1033"/>
        <end position="1048"/>
    </location>
</feature>
<feature type="region of interest" description="Disordered" evidence="1">
    <location>
        <begin position="593"/>
        <end position="614"/>
    </location>
</feature>
<reference evidence="4" key="1">
    <citation type="submission" date="2016-04" db="EMBL/GenBank/DDBJ databases">
        <authorList>
            <person name="Nguyen H.D."/>
            <person name="Kesanakurti P."/>
            <person name="Cullis J."/>
            <person name="Levesque C.A."/>
            <person name="Hambleton S."/>
        </authorList>
    </citation>
    <scope>NUCLEOTIDE SEQUENCE</scope>
    <source>
        <strain evidence="4">DAOMC 238032</strain>
    </source>
</reference>
<feature type="region of interest" description="Disordered" evidence="1">
    <location>
        <begin position="150"/>
        <end position="175"/>
    </location>
</feature>
<evidence type="ECO:0000259" key="2">
    <source>
        <dbReference type="PROSITE" id="PS50174"/>
    </source>
</evidence>
<dbReference type="EMBL" id="LWDD02000084">
    <property type="protein sequence ID" value="KAE8264185.1"/>
    <property type="molecule type" value="Genomic_DNA"/>
</dbReference>
<feature type="region of interest" description="Disordered" evidence="1">
    <location>
        <begin position="821"/>
        <end position="870"/>
    </location>
</feature>
<feature type="region of interest" description="Disordered" evidence="1">
    <location>
        <begin position="743"/>
        <end position="800"/>
    </location>
</feature>
<feature type="region of interest" description="Disordered" evidence="1">
    <location>
        <begin position="245"/>
        <end position="285"/>
    </location>
</feature>
<organism evidence="4 5">
    <name type="scientific">Tilletia caries</name>
    <name type="common">wheat bunt fungus</name>
    <dbReference type="NCBI Taxonomy" id="13290"/>
    <lineage>
        <taxon>Eukaryota</taxon>
        <taxon>Fungi</taxon>
        <taxon>Dikarya</taxon>
        <taxon>Basidiomycota</taxon>
        <taxon>Ustilaginomycotina</taxon>
        <taxon>Exobasidiomycetes</taxon>
        <taxon>Tilletiales</taxon>
        <taxon>Tilletiaceae</taxon>
        <taxon>Tilletia</taxon>
    </lineage>
</organism>
<dbReference type="AlphaFoldDB" id="A0A177UWS2"/>
<feature type="compositionally biased region" description="Basic and acidic residues" evidence="1">
    <location>
        <begin position="381"/>
        <end position="413"/>
    </location>
</feature>
<feature type="compositionally biased region" description="Low complexity" evidence="1">
    <location>
        <begin position="103"/>
        <end position="117"/>
    </location>
</feature>
<dbReference type="PANTHER" id="PTHR13384">
    <property type="entry name" value="G PATCH DOMAIN-CONTAINING PROTEIN 1"/>
    <property type="match status" value="1"/>
</dbReference>
<evidence type="ECO:0000313" key="5">
    <source>
        <dbReference type="Proteomes" id="UP000077671"/>
    </source>
</evidence>
<feature type="region of interest" description="Disordered" evidence="1">
    <location>
        <begin position="948"/>
        <end position="1048"/>
    </location>
</feature>
<evidence type="ECO:0000313" key="3">
    <source>
        <dbReference type="EMBL" id="CAD6937554.1"/>
    </source>
</evidence>
<proteinExistence type="predicted"/>
<comment type="caution">
    <text evidence="4">The sequence shown here is derived from an EMBL/GenBank/DDBJ whole genome shotgun (WGS) entry which is preliminary data.</text>
</comment>
<accession>A0A177UWS2</accession>
<feature type="compositionally biased region" description="Basic and acidic residues" evidence="1">
    <location>
        <begin position="44"/>
        <end position="65"/>
    </location>
</feature>
<dbReference type="GO" id="GO:0006397">
    <property type="term" value="P:mRNA processing"/>
    <property type="evidence" value="ECO:0007669"/>
    <property type="project" value="InterPro"/>
</dbReference>
<dbReference type="PROSITE" id="PS50174">
    <property type="entry name" value="G_PATCH"/>
    <property type="match status" value="1"/>
</dbReference>
<dbReference type="Pfam" id="PF26093">
    <property type="entry name" value="HTH_TGH"/>
    <property type="match status" value="1"/>
</dbReference>
<evidence type="ECO:0000313" key="4">
    <source>
        <dbReference type="EMBL" id="KAE8264185.1"/>
    </source>
</evidence>
<feature type="compositionally biased region" description="Polar residues" evidence="1">
    <location>
        <begin position="826"/>
        <end position="839"/>
    </location>
</feature>
<feature type="compositionally biased region" description="Low complexity" evidence="1">
    <location>
        <begin position="596"/>
        <end position="605"/>
    </location>
</feature>
<feature type="region of interest" description="Disordered" evidence="1">
    <location>
        <begin position="1"/>
        <end position="71"/>
    </location>
</feature>
<gene>
    <name evidence="4" type="ORF">A4X03_0g1124</name>
    <name evidence="3" type="ORF">JKIAZH3_G1983</name>
</gene>